<feature type="region of interest" description="Disordered" evidence="1">
    <location>
        <begin position="1"/>
        <end position="20"/>
    </location>
</feature>
<evidence type="ECO:0000313" key="2">
    <source>
        <dbReference type="EMBL" id="KAJ1083729.1"/>
    </source>
</evidence>
<gene>
    <name evidence="2" type="ORF">NDU88_003884</name>
</gene>
<dbReference type="AlphaFoldDB" id="A0AAV7KZB7"/>
<protein>
    <submittedName>
        <fullName evidence="2">Uncharacterized protein</fullName>
    </submittedName>
</protein>
<feature type="compositionally biased region" description="Polar residues" evidence="1">
    <location>
        <begin position="182"/>
        <end position="194"/>
    </location>
</feature>
<keyword evidence="3" id="KW-1185">Reference proteome</keyword>
<feature type="region of interest" description="Disordered" evidence="1">
    <location>
        <begin position="127"/>
        <end position="194"/>
    </location>
</feature>
<proteinExistence type="predicted"/>
<name>A0AAV7KZB7_PLEWA</name>
<feature type="region of interest" description="Disordered" evidence="1">
    <location>
        <begin position="25"/>
        <end position="114"/>
    </location>
</feature>
<accession>A0AAV7KZB7</accession>
<sequence>MPASPLGQPRDPTAPRSSRCSMMQLLRSPPRQQRVYYGQRHPAKASWTPRAVRSPGSDRQPLALRPQAQRRPRWRLSMPPGRGGREGHRECKGRKSRAPIQPLRAPSPRREPPRIIHLLPALTSRRERHCLGVRQPPERARSFPRLTARPGIFSRAGSSGASTTSSRPPLQPTRRRGPQEPALQSSTTCIARQG</sequence>
<dbReference type="Proteomes" id="UP001066276">
    <property type="component" value="Chromosome 12"/>
</dbReference>
<reference evidence="2" key="1">
    <citation type="journal article" date="2022" name="bioRxiv">
        <title>Sequencing and chromosome-scale assembly of the giantPleurodeles waltlgenome.</title>
        <authorList>
            <person name="Brown T."/>
            <person name="Elewa A."/>
            <person name="Iarovenko S."/>
            <person name="Subramanian E."/>
            <person name="Araus A.J."/>
            <person name="Petzold A."/>
            <person name="Susuki M."/>
            <person name="Suzuki K.-i.T."/>
            <person name="Hayashi T."/>
            <person name="Toyoda A."/>
            <person name="Oliveira C."/>
            <person name="Osipova E."/>
            <person name="Leigh N.D."/>
            <person name="Simon A."/>
            <person name="Yun M.H."/>
        </authorList>
    </citation>
    <scope>NUCLEOTIDE SEQUENCE</scope>
    <source>
        <strain evidence="2">20211129_DDA</strain>
        <tissue evidence="2">Liver</tissue>
    </source>
</reference>
<dbReference type="EMBL" id="JANPWB010000016">
    <property type="protein sequence ID" value="KAJ1083729.1"/>
    <property type="molecule type" value="Genomic_DNA"/>
</dbReference>
<evidence type="ECO:0000256" key="1">
    <source>
        <dbReference type="SAM" id="MobiDB-lite"/>
    </source>
</evidence>
<organism evidence="2 3">
    <name type="scientific">Pleurodeles waltl</name>
    <name type="common">Iberian ribbed newt</name>
    <dbReference type="NCBI Taxonomy" id="8319"/>
    <lineage>
        <taxon>Eukaryota</taxon>
        <taxon>Metazoa</taxon>
        <taxon>Chordata</taxon>
        <taxon>Craniata</taxon>
        <taxon>Vertebrata</taxon>
        <taxon>Euteleostomi</taxon>
        <taxon>Amphibia</taxon>
        <taxon>Batrachia</taxon>
        <taxon>Caudata</taxon>
        <taxon>Salamandroidea</taxon>
        <taxon>Salamandridae</taxon>
        <taxon>Pleurodelinae</taxon>
        <taxon>Pleurodeles</taxon>
    </lineage>
</organism>
<feature type="compositionally biased region" description="Low complexity" evidence="1">
    <location>
        <begin position="154"/>
        <end position="168"/>
    </location>
</feature>
<evidence type="ECO:0000313" key="3">
    <source>
        <dbReference type="Proteomes" id="UP001066276"/>
    </source>
</evidence>
<comment type="caution">
    <text evidence="2">The sequence shown here is derived from an EMBL/GenBank/DDBJ whole genome shotgun (WGS) entry which is preliminary data.</text>
</comment>